<dbReference type="OrthoDB" id="9799943at2"/>
<feature type="domain" description="FAD dependent oxidoreductase" evidence="5">
    <location>
        <begin position="8"/>
        <end position="372"/>
    </location>
</feature>
<dbReference type="NCBIfam" id="TIGR03364">
    <property type="entry name" value="HpnW_proposed"/>
    <property type="match status" value="1"/>
</dbReference>
<keyword evidence="3" id="KW-0285">Flavoprotein</keyword>
<protein>
    <submittedName>
        <fullName evidence="6">TIGR03364 family FAD-dependent oxidoreductase</fullName>
    </submittedName>
</protein>
<dbReference type="PANTHER" id="PTHR13847:SF286">
    <property type="entry name" value="D-AMINO ACID DEHYDROGENASE"/>
    <property type="match status" value="1"/>
</dbReference>
<dbReference type="SUPFAM" id="SSF51905">
    <property type="entry name" value="FAD/NAD(P)-binding domain"/>
    <property type="match status" value="1"/>
</dbReference>
<keyword evidence="7" id="KW-1185">Reference proteome</keyword>
<dbReference type="GO" id="GO:0005737">
    <property type="term" value="C:cytoplasm"/>
    <property type="evidence" value="ECO:0007669"/>
    <property type="project" value="TreeGrafter"/>
</dbReference>
<dbReference type="Gene3D" id="3.30.9.10">
    <property type="entry name" value="D-Amino Acid Oxidase, subunit A, domain 2"/>
    <property type="match status" value="1"/>
</dbReference>
<evidence type="ECO:0000313" key="7">
    <source>
        <dbReference type="Proteomes" id="UP000245802"/>
    </source>
</evidence>
<dbReference type="InterPro" id="IPR017741">
    <property type="entry name" value="FAD-dependent_OxRdtase_HpnW"/>
</dbReference>
<evidence type="ECO:0000256" key="1">
    <source>
        <dbReference type="ARBA" id="ARBA00001974"/>
    </source>
</evidence>
<gene>
    <name evidence="6" type="ORF">C1280_02685</name>
</gene>
<dbReference type="Pfam" id="PF01266">
    <property type="entry name" value="DAO"/>
    <property type="match status" value="1"/>
</dbReference>
<dbReference type="RefSeq" id="WP_010052393.1">
    <property type="nucleotide sequence ID" value="NZ_CP025958.1"/>
</dbReference>
<dbReference type="AlphaFoldDB" id="A0A2Z3GP33"/>
<proteinExistence type="inferred from homology"/>
<evidence type="ECO:0000256" key="4">
    <source>
        <dbReference type="ARBA" id="ARBA00023002"/>
    </source>
</evidence>
<accession>A0A2Z3GP33</accession>
<dbReference type="KEGG" id="gog:C1280_02685"/>
<dbReference type="PANTHER" id="PTHR13847">
    <property type="entry name" value="SARCOSINE DEHYDROGENASE-RELATED"/>
    <property type="match status" value="1"/>
</dbReference>
<organism evidence="6 7">
    <name type="scientific">Gemmata obscuriglobus</name>
    <dbReference type="NCBI Taxonomy" id="114"/>
    <lineage>
        <taxon>Bacteria</taxon>
        <taxon>Pseudomonadati</taxon>
        <taxon>Planctomycetota</taxon>
        <taxon>Planctomycetia</taxon>
        <taxon>Gemmatales</taxon>
        <taxon>Gemmataceae</taxon>
        <taxon>Gemmata</taxon>
    </lineage>
</organism>
<comment type="cofactor">
    <cofactor evidence="1">
        <name>FAD</name>
        <dbReference type="ChEBI" id="CHEBI:57692"/>
    </cofactor>
</comment>
<dbReference type="Gene3D" id="3.50.50.60">
    <property type="entry name" value="FAD/NAD(P)-binding domain"/>
    <property type="match status" value="1"/>
</dbReference>
<keyword evidence="4" id="KW-0560">Oxidoreductase</keyword>
<evidence type="ECO:0000256" key="3">
    <source>
        <dbReference type="ARBA" id="ARBA00022630"/>
    </source>
</evidence>
<reference evidence="6 7" key="1">
    <citation type="submission" date="2018-01" db="EMBL/GenBank/DDBJ databases">
        <title>G. obscuriglobus.</title>
        <authorList>
            <person name="Franke J."/>
            <person name="Blomberg W."/>
            <person name="Selmecki A."/>
        </authorList>
    </citation>
    <scope>NUCLEOTIDE SEQUENCE [LARGE SCALE GENOMIC DNA]</scope>
    <source>
        <strain evidence="6 7">DSM 5831</strain>
    </source>
</reference>
<dbReference type="InterPro" id="IPR006076">
    <property type="entry name" value="FAD-dep_OxRdtase"/>
</dbReference>
<comment type="similarity">
    <text evidence="2">Belongs to the DadA oxidoreductase family.</text>
</comment>
<evidence type="ECO:0000256" key="2">
    <source>
        <dbReference type="ARBA" id="ARBA00009410"/>
    </source>
</evidence>
<dbReference type="EMBL" id="CP025958">
    <property type="protein sequence ID" value="AWM36019.1"/>
    <property type="molecule type" value="Genomic_DNA"/>
</dbReference>
<evidence type="ECO:0000259" key="5">
    <source>
        <dbReference type="Pfam" id="PF01266"/>
    </source>
</evidence>
<sequence>MSSDKRADVAVVGAGIVGLAFAWEAARRGHSVVLFDRTPGPQGASVRNFGMVWPIGQLPGPAYDRALRSRARWLELKERAGLWVSECGSLHVAHDDDEDALLREFAELARPGGIRCEYLPRADALGRFPAINPAGFRGALHSPTELAVNPPDTLARLPRFLAEAHGVQLRLGEAVTSVDAPQVRTAAGDVWRADRVFVCSGADFETLFPETFAASGIRRCKLQMMKTRPQPNGWRAGTHIAGGLTLCHYKAFELCSTLPALKARIAATMPEYVKYGIHVMAAQNDRGEVVIGDSHEYDADISVFDKTEIDELILKEIRTMIDVPDWTIGARWHGIYAKHPEKHFVTHEPHPGCVIAVAPGGLGMTMSFALAEDWWNANT</sequence>
<dbReference type="InterPro" id="IPR036188">
    <property type="entry name" value="FAD/NAD-bd_sf"/>
</dbReference>
<name>A0A2Z3GP33_9BACT</name>
<evidence type="ECO:0000313" key="6">
    <source>
        <dbReference type="EMBL" id="AWM36019.1"/>
    </source>
</evidence>
<dbReference type="GO" id="GO:0016491">
    <property type="term" value="F:oxidoreductase activity"/>
    <property type="evidence" value="ECO:0007669"/>
    <property type="project" value="UniProtKB-KW"/>
</dbReference>
<dbReference type="Proteomes" id="UP000245802">
    <property type="component" value="Chromosome"/>
</dbReference>